<organism evidence="2 3">
    <name type="scientific">Gossypium darwinii</name>
    <name type="common">Darwin's cotton</name>
    <name type="synonym">Gossypium barbadense var. darwinii</name>
    <dbReference type="NCBI Taxonomy" id="34276"/>
    <lineage>
        <taxon>Eukaryota</taxon>
        <taxon>Viridiplantae</taxon>
        <taxon>Streptophyta</taxon>
        <taxon>Embryophyta</taxon>
        <taxon>Tracheophyta</taxon>
        <taxon>Spermatophyta</taxon>
        <taxon>Magnoliopsida</taxon>
        <taxon>eudicotyledons</taxon>
        <taxon>Gunneridae</taxon>
        <taxon>Pentapetalae</taxon>
        <taxon>rosids</taxon>
        <taxon>malvids</taxon>
        <taxon>Malvales</taxon>
        <taxon>Malvaceae</taxon>
        <taxon>Malvoideae</taxon>
        <taxon>Gossypium</taxon>
    </lineage>
</organism>
<keyword evidence="3" id="KW-1185">Reference proteome</keyword>
<evidence type="ECO:0000313" key="3">
    <source>
        <dbReference type="Proteomes" id="UP000323506"/>
    </source>
</evidence>
<proteinExistence type="predicted"/>
<dbReference type="EMBL" id="CM017698">
    <property type="protein sequence ID" value="TYG96216.1"/>
    <property type="molecule type" value="Genomic_DNA"/>
</dbReference>
<keyword evidence="1" id="KW-0472">Membrane</keyword>
<name>A0A5D2ERB4_GOSDA</name>
<keyword evidence="1" id="KW-1133">Transmembrane helix</keyword>
<evidence type="ECO:0000313" key="2">
    <source>
        <dbReference type="EMBL" id="TYG96216.1"/>
    </source>
</evidence>
<dbReference type="AlphaFoldDB" id="A0A5D2ERB4"/>
<feature type="transmembrane region" description="Helical" evidence="1">
    <location>
        <begin position="49"/>
        <end position="68"/>
    </location>
</feature>
<reference evidence="2 3" key="1">
    <citation type="submission" date="2019-06" db="EMBL/GenBank/DDBJ databases">
        <title>WGS assembly of Gossypium darwinii.</title>
        <authorList>
            <person name="Chen Z.J."/>
            <person name="Sreedasyam A."/>
            <person name="Ando A."/>
            <person name="Song Q."/>
            <person name="De L."/>
            <person name="Hulse-Kemp A."/>
            <person name="Ding M."/>
            <person name="Ye W."/>
            <person name="Kirkbride R."/>
            <person name="Jenkins J."/>
            <person name="Plott C."/>
            <person name="Lovell J."/>
            <person name="Lin Y.-M."/>
            <person name="Vaughn R."/>
            <person name="Liu B."/>
            <person name="Li W."/>
            <person name="Simpson S."/>
            <person name="Scheffler B."/>
            <person name="Saski C."/>
            <person name="Grover C."/>
            <person name="Hu G."/>
            <person name="Conover J."/>
            <person name="Carlson J."/>
            <person name="Shu S."/>
            <person name="Boston L."/>
            <person name="Williams M."/>
            <person name="Peterson D."/>
            <person name="Mcgee K."/>
            <person name="Jones D."/>
            <person name="Wendel J."/>
            <person name="Stelly D."/>
            <person name="Grimwood J."/>
            <person name="Schmutz J."/>
        </authorList>
    </citation>
    <scope>NUCLEOTIDE SEQUENCE [LARGE SCALE GENOMIC DNA]</scope>
    <source>
        <strain evidence="2">1808015.09</strain>
    </source>
</reference>
<keyword evidence="1" id="KW-0812">Transmembrane</keyword>
<gene>
    <name evidence="2" type="ORF">ES288_A11G331000v1</name>
</gene>
<accession>A0A5D2ERB4</accession>
<evidence type="ECO:0000256" key="1">
    <source>
        <dbReference type="SAM" id="Phobius"/>
    </source>
</evidence>
<protein>
    <submittedName>
        <fullName evidence="2">Uncharacterized protein</fullName>
    </submittedName>
</protein>
<sequence>MTLACCFVLGYRRHPFSPRKGSQFLNGFGLVTSQSGGGLSYPTWLGSNYIFYSFSVYSMFPCVFVLSYKMENI</sequence>
<dbReference type="Proteomes" id="UP000323506">
    <property type="component" value="Chromosome A11"/>
</dbReference>